<dbReference type="PRINTS" id="PR00420">
    <property type="entry name" value="RNGMNOXGNASE"/>
</dbReference>
<sequence>MSRTKPFKIAIVGGGLGGLALAIGLHRRGVPIHVYESAPEFSEIGAGLTFATNAIRALGLIDPDLVVGFRKHFKKNPPGFFMNIRFAVNPKPGNEGQNDYKMGDLLYELRDEEECGYIHRARLLEVMVGLLPPNLCSFRKTLVDIEELSRAEGDGVNLVFSDGTNAKADAVIGCDGIKSLTRAKIAGKEIPPRFTGDVVYRHMFPIETVVEALGEERAHVPHLLFSYGTVMVHYPVGDGSMVNMVAIHATGADEWEGGGDWVKPVSKEKVLGALKDWDPAILRLMSGMPDFKEWALFDCAHGEKYYRGRLCILGDAAHAATPHNGGGAGMAMEDAYALSQVISRVSNAHELEYAFEIYDSIRRQRTQRFVHNGRSSGKTWQLRDDYAKDVPSKLKEQLDAKFKWIWYHDLKAETDQALAQISFGKGASL</sequence>
<dbReference type="Proteomes" id="UP001172681">
    <property type="component" value="Unassembled WGS sequence"/>
</dbReference>
<evidence type="ECO:0000256" key="1">
    <source>
        <dbReference type="ARBA" id="ARBA00022630"/>
    </source>
</evidence>
<feature type="domain" description="FAD-binding" evidence="4">
    <location>
        <begin position="165"/>
        <end position="371"/>
    </location>
</feature>
<comment type="caution">
    <text evidence="5">The sequence shown here is derived from an EMBL/GenBank/DDBJ whole genome shotgun (WGS) entry which is preliminary data.</text>
</comment>
<name>A0AA38Y558_9EURO</name>
<dbReference type="Gene3D" id="3.50.50.60">
    <property type="entry name" value="FAD/NAD(P)-binding domain"/>
    <property type="match status" value="1"/>
</dbReference>
<evidence type="ECO:0000259" key="4">
    <source>
        <dbReference type="Pfam" id="PF01494"/>
    </source>
</evidence>
<keyword evidence="6" id="KW-1185">Reference proteome</keyword>
<dbReference type="GO" id="GO:0044550">
    <property type="term" value="P:secondary metabolite biosynthetic process"/>
    <property type="evidence" value="ECO:0007669"/>
    <property type="project" value="TreeGrafter"/>
</dbReference>
<dbReference type="Pfam" id="PF13450">
    <property type="entry name" value="NAD_binding_8"/>
    <property type="match status" value="1"/>
</dbReference>
<evidence type="ECO:0000256" key="2">
    <source>
        <dbReference type="ARBA" id="ARBA00022827"/>
    </source>
</evidence>
<dbReference type="AlphaFoldDB" id="A0AA38Y558"/>
<dbReference type="GO" id="GO:0016491">
    <property type="term" value="F:oxidoreductase activity"/>
    <property type="evidence" value="ECO:0007669"/>
    <property type="project" value="UniProtKB-KW"/>
</dbReference>
<keyword evidence="2" id="KW-0274">FAD</keyword>
<dbReference type="SUPFAM" id="SSF54373">
    <property type="entry name" value="FAD-linked reductases, C-terminal domain"/>
    <property type="match status" value="1"/>
</dbReference>
<dbReference type="PANTHER" id="PTHR46720">
    <property type="entry name" value="HYDROXYLASE, PUTATIVE (AFU_ORTHOLOGUE AFUA_3G01460)-RELATED"/>
    <property type="match status" value="1"/>
</dbReference>
<evidence type="ECO:0000313" key="6">
    <source>
        <dbReference type="Proteomes" id="UP001172681"/>
    </source>
</evidence>
<dbReference type="PANTHER" id="PTHR46720:SF3">
    <property type="entry name" value="FAD-BINDING DOMAIN-CONTAINING PROTEIN-RELATED"/>
    <property type="match status" value="1"/>
</dbReference>
<dbReference type="EMBL" id="JAPDRN010000033">
    <property type="protein sequence ID" value="KAJ9635628.1"/>
    <property type="molecule type" value="Genomic_DNA"/>
</dbReference>
<dbReference type="InterPro" id="IPR002938">
    <property type="entry name" value="FAD-bd"/>
</dbReference>
<dbReference type="InterPro" id="IPR051104">
    <property type="entry name" value="FAD_monoxygenase"/>
</dbReference>
<keyword evidence="3" id="KW-0560">Oxidoreductase</keyword>
<reference evidence="5" key="1">
    <citation type="submission" date="2022-10" db="EMBL/GenBank/DDBJ databases">
        <title>Culturing micro-colonial fungi from biological soil crusts in the Mojave desert and describing Neophaeococcomyces mojavensis, and introducing the new genera and species Taxawa tesnikishii.</title>
        <authorList>
            <person name="Kurbessoian T."/>
            <person name="Stajich J.E."/>
        </authorList>
    </citation>
    <scope>NUCLEOTIDE SEQUENCE</scope>
    <source>
        <strain evidence="5">TK_35</strain>
    </source>
</reference>
<organism evidence="5 6">
    <name type="scientific">Knufia peltigerae</name>
    <dbReference type="NCBI Taxonomy" id="1002370"/>
    <lineage>
        <taxon>Eukaryota</taxon>
        <taxon>Fungi</taxon>
        <taxon>Dikarya</taxon>
        <taxon>Ascomycota</taxon>
        <taxon>Pezizomycotina</taxon>
        <taxon>Eurotiomycetes</taxon>
        <taxon>Chaetothyriomycetidae</taxon>
        <taxon>Chaetothyriales</taxon>
        <taxon>Trichomeriaceae</taxon>
        <taxon>Knufia</taxon>
    </lineage>
</organism>
<gene>
    <name evidence="5" type="ORF">H2204_005802</name>
</gene>
<evidence type="ECO:0000313" key="5">
    <source>
        <dbReference type="EMBL" id="KAJ9635628.1"/>
    </source>
</evidence>
<keyword evidence="1" id="KW-0285">Flavoprotein</keyword>
<dbReference type="GO" id="GO:0071949">
    <property type="term" value="F:FAD binding"/>
    <property type="evidence" value="ECO:0007669"/>
    <property type="project" value="InterPro"/>
</dbReference>
<evidence type="ECO:0000256" key="3">
    <source>
        <dbReference type="ARBA" id="ARBA00023002"/>
    </source>
</evidence>
<dbReference type="SUPFAM" id="SSF51905">
    <property type="entry name" value="FAD/NAD(P)-binding domain"/>
    <property type="match status" value="1"/>
</dbReference>
<dbReference type="Pfam" id="PF01494">
    <property type="entry name" value="FAD_binding_3"/>
    <property type="match status" value="1"/>
</dbReference>
<accession>A0AA38Y558</accession>
<dbReference type="InterPro" id="IPR036188">
    <property type="entry name" value="FAD/NAD-bd_sf"/>
</dbReference>
<protein>
    <recommendedName>
        <fullName evidence="4">FAD-binding domain-containing protein</fullName>
    </recommendedName>
</protein>
<proteinExistence type="predicted"/>